<dbReference type="AlphaFoldDB" id="A0A7K3R5C0"/>
<sequence length="470" mass="49513">MTPFRTARPTAAATLAVCAALATLVAAAPAAPAAPAARQDGPRTLPAVTPRTETATLYDDEEGGNANADDPAIWRNDADPDHSLVIATAKEGGLRVYDLDARLVQSLPAPAAPGPDHAPGRFNNVDLVRGLRLSPGGTADLAVTSDRGHDRLRIHRIDPSRPGGPLTDVTDPAAPRVFSADQDEVDEQATAYGLATWTDRRSGRSYALASRRNRTSVALLELLPTRSGTVTYRKVRSLDLPSAFRLPDGTSWSPCGEPGELPQVEGMVVDPADGTLYAGQEDVGIWRMPADLRGKPVLVDRVREYGVPGTYDEESEECAPGKDPGFGGSRVSADVEGLALLHERNGDRYLLASSQGDDTFAAYARRAGRENRAVPVYAGGFRVTAASATLDGSEVCDGAAVRSEPLGSRYPGGLLVVQDGNATPTQDGREATGFKFVDLRKVRGALGLTGSVGRTGTEKVAVNVAEKVTE</sequence>
<feature type="domain" description="BPP" evidence="3">
    <location>
        <begin position="38"/>
        <end position="446"/>
    </location>
</feature>
<dbReference type="Pfam" id="PF02333">
    <property type="entry name" value="Phytase"/>
    <property type="match status" value="2"/>
</dbReference>
<dbReference type="PROSITE" id="PS51662">
    <property type="entry name" value="BP_PHYTASE"/>
    <property type="match status" value="1"/>
</dbReference>
<keyword evidence="2" id="KW-0732">Signal</keyword>
<feature type="signal peptide" evidence="2">
    <location>
        <begin position="1"/>
        <end position="33"/>
    </location>
</feature>
<organism evidence="4 5">
    <name type="scientific">Streptomyces anulatus</name>
    <name type="common">Streptomyces chrysomallus</name>
    <dbReference type="NCBI Taxonomy" id="1892"/>
    <lineage>
        <taxon>Bacteria</taxon>
        <taxon>Bacillati</taxon>
        <taxon>Actinomycetota</taxon>
        <taxon>Actinomycetes</taxon>
        <taxon>Kitasatosporales</taxon>
        <taxon>Streptomycetaceae</taxon>
        <taxon>Streptomyces</taxon>
    </lineage>
</organism>
<dbReference type="EMBL" id="JAAGMS010000055">
    <property type="protein sequence ID" value="NEB97282.1"/>
    <property type="molecule type" value="Genomic_DNA"/>
</dbReference>
<feature type="region of interest" description="Disordered" evidence="1">
    <location>
        <begin position="55"/>
        <end position="75"/>
    </location>
</feature>
<gene>
    <name evidence="4" type="ORF">G3I58_04555</name>
</gene>
<dbReference type="Proteomes" id="UP000470951">
    <property type="component" value="Unassembled WGS sequence"/>
</dbReference>
<evidence type="ECO:0000313" key="4">
    <source>
        <dbReference type="EMBL" id="NEB97282.1"/>
    </source>
</evidence>
<protein>
    <submittedName>
        <fullName evidence="4">Phytase</fullName>
    </submittedName>
</protein>
<evidence type="ECO:0000256" key="1">
    <source>
        <dbReference type="SAM" id="MobiDB-lite"/>
    </source>
</evidence>
<dbReference type="InterPro" id="IPR003431">
    <property type="entry name" value="B-propeller_Phytase"/>
</dbReference>
<dbReference type="RefSeq" id="WP_164269046.1">
    <property type="nucleotide sequence ID" value="NZ_JAAGMS010000055.1"/>
</dbReference>
<dbReference type="Gene3D" id="2.120.10.30">
    <property type="entry name" value="TolB, C-terminal domain"/>
    <property type="match status" value="1"/>
</dbReference>
<name>A0A7K3R5C0_STRAQ</name>
<proteinExistence type="predicted"/>
<evidence type="ECO:0000256" key="2">
    <source>
        <dbReference type="SAM" id="SignalP"/>
    </source>
</evidence>
<evidence type="ECO:0000313" key="5">
    <source>
        <dbReference type="Proteomes" id="UP000470951"/>
    </source>
</evidence>
<dbReference type="GO" id="GO:0016158">
    <property type="term" value="F:inositol hexakisphosphate 3-phosphatase activity"/>
    <property type="evidence" value="ECO:0007669"/>
    <property type="project" value="InterPro"/>
</dbReference>
<comment type="caution">
    <text evidence="4">The sequence shown here is derived from an EMBL/GenBank/DDBJ whole genome shotgun (WGS) entry which is preliminary data.</text>
</comment>
<feature type="chain" id="PRO_5029647661" evidence="2">
    <location>
        <begin position="34"/>
        <end position="470"/>
    </location>
</feature>
<dbReference type="InterPro" id="IPR011042">
    <property type="entry name" value="6-blade_b-propeller_TolB-like"/>
</dbReference>
<evidence type="ECO:0000259" key="3">
    <source>
        <dbReference type="PROSITE" id="PS51662"/>
    </source>
</evidence>
<reference evidence="4 5" key="1">
    <citation type="submission" date="2020-01" db="EMBL/GenBank/DDBJ databases">
        <title>Insect and environment-associated Actinomycetes.</title>
        <authorList>
            <person name="Currrie C."/>
            <person name="Chevrette M."/>
            <person name="Carlson C."/>
            <person name="Stubbendieck R."/>
            <person name="Wendt-Pienkowski E."/>
        </authorList>
    </citation>
    <scope>NUCLEOTIDE SEQUENCE [LARGE SCALE GENOMIC DNA]</scope>
    <source>
        <strain evidence="4 5">SID7903</strain>
    </source>
</reference>
<accession>A0A7K3R5C0</accession>
<dbReference type="SUPFAM" id="SSF50956">
    <property type="entry name" value="Thermostable phytase (3-phytase)"/>
    <property type="match status" value="1"/>
</dbReference>